<protein>
    <recommendedName>
        <fullName evidence="1">CheW-like domain-containing protein</fullName>
    </recommendedName>
</protein>
<dbReference type="EMBL" id="BOPF01000006">
    <property type="protein sequence ID" value="GIJ45124.1"/>
    <property type="molecule type" value="Genomic_DNA"/>
</dbReference>
<dbReference type="Proteomes" id="UP000619260">
    <property type="component" value="Unassembled WGS sequence"/>
</dbReference>
<reference evidence="2" key="1">
    <citation type="submission" date="2021-01" db="EMBL/GenBank/DDBJ databases">
        <title>Whole genome shotgun sequence of Virgisporangium aliadipatigenens NBRC 105644.</title>
        <authorList>
            <person name="Komaki H."/>
            <person name="Tamura T."/>
        </authorList>
    </citation>
    <scope>NUCLEOTIDE SEQUENCE</scope>
    <source>
        <strain evidence="2">NBRC 105644</strain>
    </source>
</reference>
<evidence type="ECO:0000259" key="1">
    <source>
        <dbReference type="PROSITE" id="PS50851"/>
    </source>
</evidence>
<evidence type="ECO:0000313" key="2">
    <source>
        <dbReference type="EMBL" id="GIJ45124.1"/>
    </source>
</evidence>
<dbReference type="Gene3D" id="2.40.50.180">
    <property type="entry name" value="CheA-289, Domain 4"/>
    <property type="match status" value="1"/>
</dbReference>
<dbReference type="Gene3D" id="2.30.30.40">
    <property type="entry name" value="SH3 Domains"/>
    <property type="match status" value="1"/>
</dbReference>
<sequence>MCAVGLEQVVETMRPQPVRALAGVPAYVTGVAVIRGAPAPVLSVGALLDGDSPGGDLPSARLVMVGRGQPYAFAVDEVIGIRTVPEQVWRELPPLLRSVAGVTAFAAVDGEPTLFLDAARALPGDTWDALEPDR</sequence>
<dbReference type="InterPro" id="IPR002545">
    <property type="entry name" value="CheW-lke_dom"/>
</dbReference>
<comment type="caution">
    <text evidence="2">The sequence shown here is derived from an EMBL/GenBank/DDBJ whole genome shotgun (WGS) entry which is preliminary data.</text>
</comment>
<proteinExistence type="predicted"/>
<dbReference type="InterPro" id="IPR036061">
    <property type="entry name" value="CheW-like_dom_sf"/>
</dbReference>
<dbReference type="SUPFAM" id="SSF50341">
    <property type="entry name" value="CheW-like"/>
    <property type="match status" value="1"/>
</dbReference>
<organism evidence="2 3">
    <name type="scientific">Virgisporangium aliadipatigenens</name>
    <dbReference type="NCBI Taxonomy" id="741659"/>
    <lineage>
        <taxon>Bacteria</taxon>
        <taxon>Bacillati</taxon>
        <taxon>Actinomycetota</taxon>
        <taxon>Actinomycetes</taxon>
        <taxon>Micromonosporales</taxon>
        <taxon>Micromonosporaceae</taxon>
        <taxon>Virgisporangium</taxon>
    </lineage>
</organism>
<dbReference type="SMART" id="SM00260">
    <property type="entry name" value="CheW"/>
    <property type="match status" value="1"/>
</dbReference>
<dbReference type="AlphaFoldDB" id="A0A8J3YH51"/>
<keyword evidence="3" id="KW-1185">Reference proteome</keyword>
<dbReference type="Pfam" id="PF01584">
    <property type="entry name" value="CheW"/>
    <property type="match status" value="1"/>
</dbReference>
<dbReference type="GO" id="GO:0006935">
    <property type="term" value="P:chemotaxis"/>
    <property type="evidence" value="ECO:0007669"/>
    <property type="project" value="InterPro"/>
</dbReference>
<dbReference type="GO" id="GO:0007165">
    <property type="term" value="P:signal transduction"/>
    <property type="evidence" value="ECO:0007669"/>
    <property type="project" value="InterPro"/>
</dbReference>
<evidence type="ECO:0000313" key="3">
    <source>
        <dbReference type="Proteomes" id="UP000619260"/>
    </source>
</evidence>
<feature type="domain" description="CheW-like" evidence="1">
    <location>
        <begin position="1"/>
        <end position="127"/>
    </location>
</feature>
<name>A0A8J3YH51_9ACTN</name>
<accession>A0A8J3YH51</accession>
<gene>
    <name evidence="2" type="ORF">Val02_20100</name>
</gene>
<dbReference type="PROSITE" id="PS50851">
    <property type="entry name" value="CHEW"/>
    <property type="match status" value="1"/>
</dbReference>